<dbReference type="AlphaFoldDB" id="A0A024TCP9"/>
<protein>
    <submittedName>
        <fullName evidence="3">Uncharacterized protein</fullName>
    </submittedName>
</protein>
<evidence type="ECO:0000313" key="3">
    <source>
        <dbReference type="EMBL" id="ETV91361.1"/>
    </source>
</evidence>
<feature type="compositionally biased region" description="Polar residues" evidence="1">
    <location>
        <begin position="143"/>
        <end position="162"/>
    </location>
</feature>
<dbReference type="VEuPathDB" id="FungiDB:H310_14041"/>
<feature type="signal peptide" evidence="2">
    <location>
        <begin position="1"/>
        <end position="20"/>
    </location>
</feature>
<evidence type="ECO:0000256" key="1">
    <source>
        <dbReference type="SAM" id="MobiDB-lite"/>
    </source>
</evidence>
<reference evidence="3" key="1">
    <citation type="submission" date="2013-12" db="EMBL/GenBank/DDBJ databases">
        <title>The Genome Sequence of Aphanomyces invadans NJM9701.</title>
        <authorList>
            <consortium name="The Broad Institute Genomics Platform"/>
            <person name="Russ C."/>
            <person name="Tyler B."/>
            <person name="van West P."/>
            <person name="Dieguez-Uribeondo J."/>
            <person name="Young S.K."/>
            <person name="Zeng Q."/>
            <person name="Gargeya S."/>
            <person name="Fitzgerald M."/>
            <person name="Abouelleil A."/>
            <person name="Alvarado L."/>
            <person name="Chapman S.B."/>
            <person name="Gainer-Dewar J."/>
            <person name="Goldberg J."/>
            <person name="Griggs A."/>
            <person name="Gujja S."/>
            <person name="Hansen M."/>
            <person name="Howarth C."/>
            <person name="Imamovic A."/>
            <person name="Ireland A."/>
            <person name="Larimer J."/>
            <person name="McCowan C."/>
            <person name="Murphy C."/>
            <person name="Pearson M."/>
            <person name="Poon T.W."/>
            <person name="Priest M."/>
            <person name="Roberts A."/>
            <person name="Saif S."/>
            <person name="Shea T."/>
            <person name="Sykes S."/>
            <person name="Wortman J."/>
            <person name="Nusbaum C."/>
            <person name="Birren B."/>
        </authorList>
    </citation>
    <scope>NUCLEOTIDE SEQUENCE [LARGE SCALE GENOMIC DNA]</scope>
    <source>
        <strain evidence="3">NJM9701</strain>
    </source>
</reference>
<dbReference type="EMBL" id="KI914011">
    <property type="protein sequence ID" value="ETV91361.1"/>
    <property type="molecule type" value="Genomic_DNA"/>
</dbReference>
<name>A0A024TCP9_9STRA</name>
<organism evidence="3">
    <name type="scientific">Aphanomyces invadans</name>
    <dbReference type="NCBI Taxonomy" id="157072"/>
    <lineage>
        <taxon>Eukaryota</taxon>
        <taxon>Sar</taxon>
        <taxon>Stramenopiles</taxon>
        <taxon>Oomycota</taxon>
        <taxon>Saprolegniomycetes</taxon>
        <taxon>Saprolegniales</taxon>
        <taxon>Verrucalvaceae</taxon>
        <taxon>Aphanomyces</taxon>
    </lineage>
</organism>
<dbReference type="OrthoDB" id="79323at2759"/>
<dbReference type="RefSeq" id="XP_008879989.1">
    <property type="nucleotide sequence ID" value="XM_008881767.1"/>
</dbReference>
<accession>A0A024TCP9</accession>
<dbReference type="GeneID" id="20091091"/>
<feature type="region of interest" description="Disordered" evidence="1">
    <location>
        <begin position="139"/>
        <end position="171"/>
    </location>
</feature>
<sequence>MLPCCFAVVVVLCAAAIASAVDPTITLNSVATSPVYSSMSLCSRAAIQEAANDLFKNSAGPVGACAQSLDMLPRQFLALQRATATHCRLLVNNSACSAFNDAYNAAVRTISPVCLLSPTQPSSVARSYDEFVAEWCAPPPQPSSKMPSNATNSTRENATVPTITAPPPSTRSVVDINTLPPSKPAPSSVAPSRVLQLCVAVHVALVAVSTDC</sequence>
<evidence type="ECO:0000256" key="2">
    <source>
        <dbReference type="SAM" id="SignalP"/>
    </source>
</evidence>
<gene>
    <name evidence="3" type="ORF">H310_14041</name>
</gene>
<feature type="chain" id="PRO_5001534207" evidence="2">
    <location>
        <begin position="21"/>
        <end position="212"/>
    </location>
</feature>
<keyword evidence="2" id="KW-0732">Signal</keyword>
<proteinExistence type="predicted"/>